<feature type="region of interest" description="Disordered" evidence="1">
    <location>
        <begin position="138"/>
        <end position="162"/>
    </location>
</feature>
<dbReference type="EMBL" id="PFEF01000008">
    <property type="protein sequence ID" value="PJE64202.1"/>
    <property type="molecule type" value="Genomic_DNA"/>
</dbReference>
<comment type="caution">
    <text evidence="3">The sequence shown here is derived from an EMBL/GenBank/DDBJ whole genome shotgun (WGS) entry which is preliminary data.</text>
</comment>
<keyword evidence="2" id="KW-0472">Membrane</keyword>
<reference evidence="4" key="1">
    <citation type="submission" date="2017-09" db="EMBL/GenBank/DDBJ databases">
        <title>Depth-based differentiation of microbial function through sediment-hosted aquifers and enrichment of novel symbionts in the deep terrestrial subsurface.</title>
        <authorList>
            <person name="Probst A.J."/>
            <person name="Ladd B."/>
            <person name="Jarett J.K."/>
            <person name="Geller-Mcgrath D.E."/>
            <person name="Sieber C.M.K."/>
            <person name="Emerson J.B."/>
            <person name="Anantharaman K."/>
            <person name="Thomas B.C."/>
            <person name="Malmstrom R."/>
            <person name="Stieglmeier M."/>
            <person name="Klingl A."/>
            <person name="Woyke T."/>
            <person name="Ryan C.M."/>
            <person name="Banfield J.F."/>
        </authorList>
    </citation>
    <scope>NUCLEOTIDE SEQUENCE [LARGE SCALE GENOMIC DNA]</scope>
</reference>
<keyword evidence="2" id="KW-0812">Transmembrane</keyword>
<accession>A0A2M8KWB7</accession>
<dbReference type="Pfam" id="PF12666">
    <property type="entry name" value="PrgI"/>
    <property type="match status" value="1"/>
</dbReference>
<evidence type="ECO:0000313" key="3">
    <source>
        <dbReference type="EMBL" id="PJE64202.1"/>
    </source>
</evidence>
<feature type="compositionally biased region" description="Basic and acidic residues" evidence="1">
    <location>
        <begin position="149"/>
        <end position="162"/>
    </location>
</feature>
<gene>
    <name evidence="3" type="ORF">COU90_03835</name>
</gene>
<feature type="transmembrane region" description="Helical" evidence="2">
    <location>
        <begin position="54"/>
        <end position="83"/>
    </location>
</feature>
<evidence type="ECO:0000256" key="2">
    <source>
        <dbReference type="SAM" id="Phobius"/>
    </source>
</evidence>
<dbReference type="InterPro" id="IPR024414">
    <property type="entry name" value="Uncharacterised_PrgI"/>
</dbReference>
<proteinExistence type="predicted"/>
<protein>
    <recommendedName>
        <fullName evidence="5">PrgI family protein</fullName>
    </recommendedName>
</protein>
<evidence type="ECO:0000313" key="4">
    <source>
        <dbReference type="Proteomes" id="UP000229098"/>
    </source>
</evidence>
<name>A0A2M8KWB7_9BACT</name>
<organism evidence="3 4">
    <name type="scientific">Candidatus Ryanbacteria bacterium CG10_big_fil_rev_8_21_14_0_10_43_42</name>
    <dbReference type="NCBI Taxonomy" id="1974864"/>
    <lineage>
        <taxon>Bacteria</taxon>
        <taxon>Candidatus Ryaniibacteriota</taxon>
    </lineage>
</organism>
<evidence type="ECO:0000256" key="1">
    <source>
        <dbReference type="SAM" id="MobiDB-lite"/>
    </source>
</evidence>
<dbReference type="Proteomes" id="UP000229098">
    <property type="component" value="Unassembled WGS sequence"/>
</dbReference>
<feature type="transmembrane region" description="Helical" evidence="2">
    <location>
        <begin position="25"/>
        <end position="48"/>
    </location>
</feature>
<evidence type="ECO:0008006" key="5">
    <source>
        <dbReference type="Google" id="ProtNLM"/>
    </source>
</evidence>
<dbReference type="AlphaFoldDB" id="A0A2M8KWB7"/>
<sequence>MQQFQVPQFIQVEDKIFGPLTTKQFFYLLGGGGLSFLFWFFFNFWIFIILSIPVVALALALAFYTVNGQPLVSVIGNYFGYIARPRLFIWKKKEHFSKKDSVITGGGGGLHIPKVSQDKLKDLAWSLDVMEHVKRERPPNIRENAFPANKDKDNVPPRTTDV</sequence>
<keyword evidence="2" id="KW-1133">Transmembrane helix</keyword>